<protein>
    <recommendedName>
        <fullName evidence="3">DUF3168 domain-containing protein</fullName>
    </recommendedName>
</protein>
<evidence type="ECO:0000313" key="2">
    <source>
        <dbReference type="Proteomes" id="UP000244911"/>
    </source>
</evidence>
<dbReference type="InterPro" id="IPR053745">
    <property type="entry name" value="Viral_Tail_Comp_sf"/>
</dbReference>
<proteinExistence type="predicted"/>
<gene>
    <name evidence="1" type="ORF">ALP8811_01602</name>
</gene>
<dbReference type="Pfam" id="PF11367">
    <property type="entry name" value="Tail_completion_gp17"/>
    <property type="match status" value="1"/>
</dbReference>
<dbReference type="OrthoDB" id="7644395at2"/>
<organism evidence="1 2">
    <name type="scientific">Aliiroseovarius pelagivivens</name>
    <dbReference type="NCBI Taxonomy" id="1639690"/>
    <lineage>
        <taxon>Bacteria</taxon>
        <taxon>Pseudomonadati</taxon>
        <taxon>Pseudomonadota</taxon>
        <taxon>Alphaproteobacteria</taxon>
        <taxon>Rhodobacterales</taxon>
        <taxon>Paracoccaceae</taxon>
        <taxon>Aliiroseovarius</taxon>
    </lineage>
</organism>
<dbReference type="RefSeq" id="WP_108856580.1">
    <property type="nucleotide sequence ID" value="NZ_OMOI01000001.1"/>
</dbReference>
<dbReference type="InterPro" id="IPR021508">
    <property type="entry name" value="Gp17-like"/>
</dbReference>
<accession>A0A2R8AL30</accession>
<evidence type="ECO:0008006" key="3">
    <source>
        <dbReference type="Google" id="ProtNLM"/>
    </source>
</evidence>
<dbReference type="Proteomes" id="UP000244911">
    <property type="component" value="Unassembled WGS sequence"/>
</dbReference>
<sequence>MSYGVSAALQQAIYQRLAADTALSTLVSGAIYDAVPAGIITGTYVSLGPEDVRERSDMTGQGALHEVTISVVTDAAGFQAAKEVAAAVSDTLVDASLILARGRLVYLNFHRARARRVEDADVRRIDLIFRARVEDN</sequence>
<keyword evidence="2" id="KW-1185">Reference proteome</keyword>
<reference evidence="1 2" key="1">
    <citation type="submission" date="2018-03" db="EMBL/GenBank/DDBJ databases">
        <authorList>
            <person name="Keele B.F."/>
        </authorList>
    </citation>
    <scope>NUCLEOTIDE SEQUENCE [LARGE SCALE GENOMIC DNA]</scope>
    <source>
        <strain evidence="1 2">CECT 8811</strain>
    </source>
</reference>
<dbReference type="AlphaFoldDB" id="A0A2R8AL30"/>
<name>A0A2R8AL30_9RHOB</name>
<evidence type="ECO:0000313" key="1">
    <source>
        <dbReference type="EMBL" id="SPF76594.1"/>
    </source>
</evidence>
<dbReference type="Gene3D" id="3.30.2000.30">
    <property type="match status" value="1"/>
</dbReference>
<dbReference type="EMBL" id="OMOI01000001">
    <property type="protein sequence ID" value="SPF76594.1"/>
    <property type="molecule type" value="Genomic_DNA"/>
</dbReference>